<organism evidence="3 4">
    <name type="scientific">Pseudocohnilembus persalinus</name>
    <name type="common">Ciliate</name>
    <dbReference type="NCBI Taxonomy" id="266149"/>
    <lineage>
        <taxon>Eukaryota</taxon>
        <taxon>Sar</taxon>
        <taxon>Alveolata</taxon>
        <taxon>Ciliophora</taxon>
        <taxon>Intramacronucleata</taxon>
        <taxon>Oligohymenophorea</taxon>
        <taxon>Scuticociliatia</taxon>
        <taxon>Philasterida</taxon>
        <taxon>Pseudocohnilembidae</taxon>
        <taxon>Pseudocohnilembus</taxon>
    </lineage>
</organism>
<protein>
    <recommendedName>
        <fullName evidence="5">Transmembrane protein</fullName>
    </recommendedName>
</protein>
<comment type="caution">
    <text evidence="3">The sequence shown here is derived from an EMBL/GenBank/DDBJ whole genome shotgun (WGS) entry which is preliminary data.</text>
</comment>
<keyword evidence="2" id="KW-0812">Transmembrane</keyword>
<gene>
    <name evidence="3" type="ORF">PPERSA_12695</name>
</gene>
<feature type="transmembrane region" description="Helical" evidence="2">
    <location>
        <begin position="191"/>
        <end position="212"/>
    </location>
</feature>
<keyword evidence="2" id="KW-0472">Membrane</keyword>
<keyword evidence="2" id="KW-1133">Transmembrane helix</keyword>
<dbReference type="Proteomes" id="UP000054937">
    <property type="component" value="Unassembled WGS sequence"/>
</dbReference>
<evidence type="ECO:0000313" key="3">
    <source>
        <dbReference type="EMBL" id="KRX05517.1"/>
    </source>
</evidence>
<keyword evidence="4" id="KW-1185">Reference proteome</keyword>
<feature type="compositionally biased region" description="Polar residues" evidence="1">
    <location>
        <begin position="275"/>
        <end position="290"/>
    </location>
</feature>
<proteinExistence type="predicted"/>
<evidence type="ECO:0000256" key="1">
    <source>
        <dbReference type="SAM" id="MobiDB-lite"/>
    </source>
</evidence>
<evidence type="ECO:0000256" key="2">
    <source>
        <dbReference type="SAM" id="Phobius"/>
    </source>
</evidence>
<evidence type="ECO:0000313" key="4">
    <source>
        <dbReference type="Proteomes" id="UP000054937"/>
    </source>
</evidence>
<accession>A0A0V0QTM2</accession>
<dbReference type="InParanoid" id="A0A0V0QTM2"/>
<dbReference type="AlphaFoldDB" id="A0A0V0QTM2"/>
<dbReference type="EMBL" id="LDAU01000106">
    <property type="protein sequence ID" value="KRX05517.1"/>
    <property type="molecule type" value="Genomic_DNA"/>
</dbReference>
<feature type="compositionally biased region" description="Low complexity" evidence="1">
    <location>
        <begin position="253"/>
        <end position="267"/>
    </location>
</feature>
<feature type="region of interest" description="Disordered" evidence="1">
    <location>
        <begin position="250"/>
        <end position="290"/>
    </location>
</feature>
<reference evidence="3 4" key="1">
    <citation type="journal article" date="2015" name="Sci. Rep.">
        <title>Genome of the facultative scuticociliatosis pathogen Pseudocohnilembus persalinus provides insight into its virulence through horizontal gene transfer.</title>
        <authorList>
            <person name="Xiong J."/>
            <person name="Wang G."/>
            <person name="Cheng J."/>
            <person name="Tian M."/>
            <person name="Pan X."/>
            <person name="Warren A."/>
            <person name="Jiang C."/>
            <person name="Yuan D."/>
            <person name="Miao W."/>
        </authorList>
    </citation>
    <scope>NUCLEOTIDE SEQUENCE [LARGE SCALE GENOMIC DNA]</scope>
    <source>
        <strain evidence="3">36N120E</strain>
    </source>
</reference>
<sequence>MGNQIGYAVNFKMIGENLNFYNSYEDLMNSTLQELDIIENDKLSEQDKYDISVRYSGDINGNDNLGNGIVVQEGKHVFIREYYNFKQHEEYSYKLNTFVIMFDEFVAKVVQGNDKYSNIVYYEVDTDFFIGSYDVNIFTKYNIYYRDNLQGSASQQDNNSIKVVQSKEYILINDEQNEIQNQLETEKKSKLYLIIVVVLAIIIAIMIIKFVYNHISLCNLRKRQVTENRQLQQDSQNEQKQYFQNEDKNNGLQKQYSKQDSQNSSNNEKNEQNYDATANQNQNFQAVSIN</sequence>
<name>A0A0V0QTM2_PSEPJ</name>
<evidence type="ECO:0008006" key="5">
    <source>
        <dbReference type="Google" id="ProtNLM"/>
    </source>
</evidence>